<name>A0A7K3PQP4_9ACTN</name>
<evidence type="ECO:0000256" key="8">
    <source>
        <dbReference type="ARBA" id="ARBA00022840"/>
    </source>
</evidence>
<evidence type="ECO:0000259" key="11">
    <source>
        <dbReference type="Pfam" id="PF02223"/>
    </source>
</evidence>
<dbReference type="PANTHER" id="PTHR10344">
    <property type="entry name" value="THYMIDYLATE KINASE"/>
    <property type="match status" value="1"/>
</dbReference>
<evidence type="ECO:0000313" key="13">
    <source>
        <dbReference type="Proteomes" id="UP000470446"/>
    </source>
</evidence>
<dbReference type="GO" id="GO:0005524">
    <property type="term" value="F:ATP binding"/>
    <property type="evidence" value="ECO:0007669"/>
    <property type="project" value="UniProtKB-UniRule"/>
</dbReference>
<comment type="catalytic activity">
    <reaction evidence="9 10">
        <text>dTMP + ATP = dTDP + ADP</text>
        <dbReference type="Rhea" id="RHEA:13517"/>
        <dbReference type="ChEBI" id="CHEBI:30616"/>
        <dbReference type="ChEBI" id="CHEBI:58369"/>
        <dbReference type="ChEBI" id="CHEBI:63528"/>
        <dbReference type="ChEBI" id="CHEBI:456216"/>
        <dbReference type="EC" id="2.7.4.9"/>
    </reaction>
</comment>
<dbReference type="InterPro" id="IPR039430">
    <property type="entry name" value="Thymidylate_kin-like_dom"/>
</dbReference>
<evidence type="ECO:0000256" key="2">
    <source>
        <dbReference type="ARBA" id="ARBA00012980"/>
    </source>
</evidence>
<dbReference type="GO" id="GO:0006235">
    <property type="term" value="P:dTTP biosynthetic process"/>
    <property type="evidence" value="ECO:0007669"/>
    <property type="project" value="UniProtKB-UniRule"/>
</dbReference>
<dbReference type="InterPro" id="IPR027417">
    <property type="entry name" value="P-loop_NTPase"/>
</dbReference>
<dbReference type="PANTHER" id="PTHR10344:SF4">
    <property type="entry name" value="UMP-CMP KINASE 2, MITOCHONDRIAL"/>
    <property type="match status" value="1"/>
</dbReference>
<feature type="domain" description="Thymidylate kinase-like" evidence="11">
    <location>
        <begin position="9"/>
        <end position="175"/>
    </location>
</feature>
<comment type="caution">
    <text evidence="12">The sequence shown here is derived from an EMBL/GenBank/DDBJ whole genome shotgun (WGS) entry which is preliminary data.</text>
</comment>
<evidence type="ECO:0000256" key="1">
    <source>
        <dbReference type="ARBA" id="ARBA00009776"/>
    </source>
</evidence>
<keyword evidence="5 10" id="KW-0545">Nucleotide biosynthesis</keyword>
<comment type="similarity">
    <text evidence="1 10">Belongs to the thymidylate kinase family.</text>
</comment>
<keyword evidence="7 10" id="KW-0418">Kinase</keyword>
<keyword evidence="8 10" id="KW-0067">ATP-binding</keyword>
<dbReference type="CDD" id="cd01672">
    <property type="entry name" value="TMPK"/>
    <property type="match status" value="1"/>
</dbReference>
<organism evidence="12 13">
    <name type="scientific">Streptomyces coelicoflavus</name>
    <dbReference type="NCBI Taxonomy" id="285562"/>
    <lineage>
        <taxon>Bacteria</taxon>
        <taxon>Bacillati</taxon>
        <taxon>Actinomycetota</taxon>
        <taxon>Actinomycetes</taxon>
        <taxon>Kitasatosporales</taxon>
        <taxon>Streptomycetaceae</taxon>
        <taxon>Streptomyces</taxon>
    </lineage>
</organism>
<dbReference type="RefSeq" id="WP_164247221.1">
    <property type="nucleotide sequence ID" value="NZ_JAAGMA010000703.1"/>
</dbReference>
<evidence type="ECO:0000256" key="5">
    <source>
        <dbReference type="ARBA" id="ARBA00022727"/>
    </source>
</evidence>
<dbReference type="AlphaFoldDB" id="A0A7K3PQP4"/>
<dbReference type="InterPro" id="IPR018094">
    <property type="entry name" value="Thymidylate_kinase"/>
</dbReference>
<accession>A0A7K3PQP4</accession>
<dbReference type="EMBL" id="JAAGMA010000703">
    <property type="protein sequence ID" value="NEB12282.1"/>
    <property type="molecule type" value="Genomic_DNA"/>
</dbReference>
<keyword evidence="4 10" id="KW-0808">Transferase</keyword>
<keyword evidence="6 10" id="KW-0547">Nucleotide-binding</keyword>
<evidence type="ECO:0000256" key="4">
    <source>
        <dbReference type="ARBA" id="ARBA00022679"/>
    </source>
</evidence>
<comment type="function">
    <text evidence="10">Phosphorylation of dTMP to form dTDP in both de novo and salvage pathways of dTTP synthesis.</text>
</comment>
<protein>
    <recommendedName>
        <fullName evidence="3 10">Thymidylate kinase</fullName>
        <ecNumber evidence="2 10">2.7.4.9</ecNumber>
    </recommendedName>
    <alternativeName>
        <fullName evidence="10">dTMP kinase</fullName>
    </alternativeName>
</protein>
<dbReference type="GO" id="GO:0006227">
    <property type="term" value="P:dUDP biosynthetic process"/>
    <property type="evidence" value="ECO:0007669"/>
    <property type="project" value="TreeGrafter"/>
</dbReference>
<dbReference type="GO" id="GO:0006233">
    <property type="term" value="P:dTDP biosynthetic process"/>
    <property type="evidence" value="ECO:0007669"/>
    <property type="project" value="InterPro"/>
</dbReference>
<evidence type="ECO:0000313" key="12">
    <source>
        <dbReference type="EMBL" id="NEB12282.1"/>
    </source>
</evidence>
<dbReference type="EC" id="2.7.4.9" evidence="2 10"/>
<gene>
    <name evidence="10" type="primary">tmk</name>
    <name evidence="12" type="ORF">G3I32_26190</name>
</gene>
<evidence type="ECO:0000256" key="9">
    <source>
        <dbReference type="ARBA" id="ARBA00048743"/>
    </source>
</evidence>
<reference evidence="12 13" key="1">
    <citation type="submission" date="2020-01" db="EMBL/GenBank/DDBJ databases">
        <title>Insect and environment-associated Actinomycetes.</title>
        <authorList>
            <person name="Currrie C."/>
            <person name="Chevrette M."/>
            <person name="Carlson C."/>
            <person name="Stubbendieck R."/>
            <person name="Wendt-Pienkowski E."/>
        </authorList>
    </citation>
    <scope>NUCLEOTIDE SEQUENCE [LARGE SCALE GENOMIC DNA]</scope>
    <source>
        <strain evidence="12 13">SID14163</strain>
    </source>
</reference>
<feature type="binding site" evidence="10">
    <location>
        <begin position="11"/>
        <end position="18"/>
    </location>
    <ligand>
        <name>ATP</name>
        <dbReference type="ChEBI" id="CHEBI:30616"/>
    </ligand>
</feature>
<evidence type="ECO:0000256" key="6">
    <source>
        <dbReference type="ARBA" id="ARBA00022741"/>
    </source>
</evidence>
<dbReference type="Pfam" id="PF02223">
    <property type="entry name" value="Thymidylate_kin"/>
    <property type="match status" value="1"/>
</dbReference>
<dbReference type="Proteomes" id="UP000470446">
    <property type="component" value="Unassembled WGS sequence"/>
</dbReference>
<dbReference type="GO" id="GO:0005737">
    <property type="term" value="C:cytoplasm"/>
    <property type="evidence" value="ECO:0007669"/>
    <property type="project" value="TreeGrafter"/>
</dbReference>
<dbReference type="GO" id="GO:0004798">
    <property type="term" value="F:dTMP kinase activity"/>
    <property type="evidence" value="ECO:0007669"/>
    <property type="project" value="UniProtKB-UniRule"/>
</dbReference>
<sequence>MDRYPFIVVEGLDGTGKTTLRKGLFRLFEGLFRVTPLAVLTTNFLDPDVALDLVEGKYQPTEENQDRYLAALAADKQSTADRLIAPCLLARPVIADRWLLSELAFFTVKHDRPPKETYAQLTERLHLVPDLTFVLDITPETAMERAADRSGDATRPDWDVMEIQSRVREVYQSVAGAPAAFPALGKVVRIDAAQDRATVLHTAWQALAQYGLLPDREGAAS</sequence>
<evidence type="ECO:0000256" key="10">
    <source>
        <dbReference type="HAMAP-Rule" id="MF_00165"/>
    </source>
</evidence>
<proteinExistence type="inferred from homology"/>
<evidence type="ECO:0000256" key="7">
    <source>
        <dbReference type="ARBA" id="ARBA00022777"/>
    </source>
</evidence>
<evidence type="ECO:0000256" key="3">
    <source>
        <dbReference type="ARBA" id="ARBA00017144"/>
    </source>
</evidence>
<dbReference type="Gene3D" id="3.40.50.300">
    <property type="entry name" value="P-loop containing nucleotide triphosphate hydrolases"/>
    <property type="match status" value="1"/>
</dbReference>
<dbReference type="SUPFAM" id="SSF52540">
    <property type="entry name" value="P-loop containing nucleoside triphosphate hydrolases"/>
    <property type="match status" value="1"/>
</dbReference>
<dbReference type="HAMAP" id="MF_00165">
    <property type="entry name" value="Thymidylate_kinase"/>
    <property type="match status" value="1"/>
</dbReference>